<dbReference type="PANTHER" id="PTHR23303">
    <property type="entry name" value="CARBOXYPEPTIDASE REGULATORY REGION-CONTAINING"/>
    <property type="match status" value="1"/>
</dbReference>
<protein>
    <submittedName>
        <fullName evidence="9">Ser-Asp rich fibrinogen/bone sialoprotein-binding protein SdrD</fullName>
    </submittedName>
</protein>
<evidence type="ECO:0000256" key="2">
    <source>
        <dbReference type="ARBA" id="ARBA00022512"/>
    </source>
</evidence>
<evidence type="ECO:0000259" key="8">
    <source>
        <dbReference type="PROSITE" id="PS50847"/>
    </source>
</evidence>
<feature type="domain" description="Gram-positive cocci surface proteins LPxTG" evidence="8">
    <location>
        <begin position="370"/>
        <end position="404"/>
    </location>
</feature>
<dbReference type="NCBIfam" id="TIGR01167">
    <property type="entry name" value="LPXTG_anchor"/>
    <property type="match status" value="1"/>
</dbReference>
<dbReference type="Pfam" id="PF17210">
    <property type="entry name" value="SdrD_B"/>
    <property type="match status" value="2"/>
</dbReference>
<feature type="region of interest" description="Disordered" evidence="6">
    <location>
        <begin position="1"/>
        <end position="83"/>
    </location>
</feature>
<dbReference type="EMBL" id="ANPE02000184">
    <property type="protein sequence ID" value="EMY33322.1"/>
    <property type="molecule type" value="Genomic_DNA"/>
</dbReference>
<dbReference type="InterPro" id="IPR019931">
    <property type="entry name" value="LPXTG_anchor"/>
</dbReference>
<keyword evidence="7" id="KW-0812">Transmembrane</keyword>
<dbReference type="PROSITE" id="PS50847">
    <property type="entry name" value="GRAM_POS_ANCHORING"/>
    <property type="match status" value="1"/>
</dbReference>
<evidence type="ECO:0000256" key="1">
    <source>
        <dbReference type="ARBA" id="ARBA00004613"/>
    </source>
</evidence>
<reference evidence="9 10" key="1">
    <citation type="journal article" date="2013" name="Genome Announc.">
        <title>Draft Genome Sequence of Arthrobacter crystallopoietes Strain BAB-32, Revealing Genes for Bioremediation.</title>
        <authorList>
            <person name="Joshi M.N."/>
            <person name="Pandit A.S."/>
            <person name="Sharma A."/>
            <person name="Pandya R.V."/>
            <person name="Desai S.M."/>
            <person name="Saxena A.K."/>
            <person name="Bagatharia S.B."/>
        </authorList>
    </citation>
    <scope>NUCLEOTIDE SEQUENCE [LARGE SCALE GENOMIC DNA]</scope>
    <source>
        <strain evidence="9 10">BAB-32</strain>
    </source>
</reference>
<evidence type="ECO:0000256" key="6">
    <source>
        <dbReference type="SAM" id="MobiDB-lite"/>
    </source>
</evidence>
<feature type="transmembrane region" description="Helical" evidence="7">
    <location>
        <begin position="379"/>
        <end position="398"/>
    </location>
</feature>
<keyword evidence="10" id="KW-1185">Reference proteome</keyword>
<dbReference type="Proteomes" id="UP000010729">
    <property type="component" value="Unassembled WGS sequence"/>
</dbReference>
<evidence type="ECO:0000256" key="7">
    <source>
        <dbReference type="SAM" id="Phobius"/>
    </source>
</evidence>
<evidence type="ECO:0000256" key="4">
    <source>
        <dbReference type="ARBA" id="ARBA00022729"/>
    </source>
</evidence>
<dbReference type="GO" id="GO:0005576">
    <property type="term" value="C:extracellular region"/>
    <property type="evidence" value="ECO:0007669"/>
    <property type="project" value="UniProtKB-SubCell"/>
</dbReference>
<keyword evidence="7" id="KW-1133">Transmembrane helix</keyword>
<dbReference type="InterPro" id="IPR051417">
    <property type="entry name" value="SDr/BOS_complex"/>
</dbReference>
<evidence type="ECO:0000256" key="3">
    <source>
        <dbReference type="ARBA" id="ARBA00022525"/>
    </source>
</evidence>
<name>N1UZT9_9MICC</name>
<evidence type="ECO:0000256" key="5">
    <source>
        <dbReference type="ARBA" id="ARBA00023088"/>
    </source>
</evidence>
<dbReference type="GO" id="GO:0005975">
    <property type="term" value="P:carbohydrate metabolic process"/>
    <property type="evidence" value="ECO:0007669"/>
    <property type="project" value="UniProtKB-ARBA"/>
</dbReference>
<dbReference type="SUPFAM" id="SSF117074">
    <property type="entry name" value="Hypothetical protein PA1324"/>
    <property type="match status" value="2"/>
</dbReference>
<keyword evidence="5" id="KW-0572">Peptidoglycan-anchor</keyword>
<dbReference type="InterPro" id="IPR013783">
    <property type="entry name" value="Ig-like_fold"/>
</dbReference>
<sequence length="404" mass="43069">MALAAELPETPTESVTSAAQESPERSLMRDALESALPGSEQEDGEAIEPPGQDETGGGDETATEPAVDEAAPEAAVDTDPETRVEATVEQPVESAPVQRVDDQAVAASYTVSGSVWGDYYGDGEFSPEMGDEWAEGIEVQLVAENGSVLQTVVTDGFGRYAFENLEAGTYRLRFQWTEWVWITEDLDDEGYSEFFELGPDQPSVTFDLPFMVAEDWPNIFVGTYYDADRDGIADDNEPGAPGVDIEILAEDGTLIATTTSDEIGVSYGQLHSGNYRLRVAVPDGYVITGAERFVVYDFTLENAVLESLAIDADGLTEVFEFDAEQPLGIIIGIAEETVAEPAPVEPSVEPAALNPEPVVEAAAQQPVRQLAATGSSATVLLPLAGVVLAAGAVLLRLTRRKPAA</sequence>
<dbReference type="InterPro" id="IPR033764">
    <property type="entry name" value="Sdr_B"/>
</dbReference>
<dbReference type="PANTHER" id="PTHR23303:SF15">
    <property type="entry name" value="COLOSSIN-A"/>
    <property type="match status" value="1"/>
</dbReference>
<dbReference type="Pfam" id="PF00746">
    <property type="entry name" value="Gram_pos_anchor"/>
    <property type="match status" value="1"/>
</dbReference>
<comment type="subcellular location">
    <subcellularLocation>
        <location evidence="1">Secreted</location>
    </subcellularLocation>
</comment>
<gene>
    <name evidence="9" type="ORF">D477_015421</name>
</gene>
<evidence type="ECO:0000313" key="9">
    <source>
        <dbReference type="EMBL" id="EMY33322.1"/>
    </source>
</evidence>
<accession>N1UZT9</accession>
<feature type="compositionally biased region" description="Acidic residues" evidence="6">
    <location>
        <begin position="66"/>
        <end position="79"/>
    </location>
</feature>
<dbReference type="Gene3D" id="2.60.40.10">
    <property type="entry name" value="Immunoglobulins"/>
    <property type="match status" value="2"/>
</dbReference>
<evidence type="ECO:0000313" key="10">
    <source>
        <dbReference type="Proteomes" id="UP000010729"/>
    </source>
</evidence>
<feature type="compositionally biased region" description="Basic and acidic residues" evidence="6">
    <location>
        <begin position="22"/>
        <end position="32"/>
    </location>
</feature>
<proteinExistence type="predicted"/>
<feature type="compositionally biased region" description="Polar residues" evidence="6">
    <location>
        <begin position="11"/>
        <end position="20"/>
    </location>
</feature>
<keyword evidence="4" id="KW-0732">Signal</keyword>
<comment type="caution">
    <text evidence="9">The sequence shown here is derived from an EMBL/GenBank/DDBJ whole genome shotgun (WGS) entry which is preliminary data.</text>
</comment>
<organism evidence="9 10">
    <name type="scientific">Arthrobacter crystallopoietes BAB-32</name>
    <dbReference type="NCBI Taxonomy" id="1246476"/>
    <lineage>
        <taxon>Bacteria</taxon>
        <taxon>Bacillati</taxon>
        <taxon>Actinomycetota</taxon>
        <taxon>Actinomycetes</taxon>
        <taxon>Micrococcales</taxon>
        <taxon>Micrococcaceae</taxon>
        <taxon>Crystallibacter</taxon>
    </lineage>
</organism>
<keyword evidence="3" id="KW-0964">Secreted</keyword>
<dbReference type="AlphaFoldDB" id="N1UZT9"/>
<keyword evidence="7" id="KW-0472">Membrane</keyword>
<keyword evidence="2" id="KW-0134">Cell wall</keyword>